<dbReference type="SUPFAM" id="SSF48264">
    <property type="entry name" value="Cytochrome P450"/>
    <property type="match status" value="1"/>
</dbReference>
<dbReference type="PRINTS" id="PR00359">
    <property type="entry name" value="BP450"/>
</dbReference>
<dbReference type="Gene3D" id="1.10.630.10">
    <property type="entry name" value="Cytochrome P450"/>
    <property type="match status" value="1"/>
</dbReference>
<dbReference type="RefSeq" id="WP_311718694.1">
    <property type="nucleotide sequence ID" value="NZ_JAVREZ010000018.1"/>
</dbReference>
<dbReference type="InterPro" id="IPR001128">
    <property type="entry name" value="Cyt_P450"/>
</dbReference>
<protein>
    <submittedName>
        <fullName evidence="4">Cytochrome P450</fullName>
    </submittedName>
</protein>
<evidence type="ECO:0000256" key="2">
    <source>
        <dbReference type="RuleBase" id="RU000461"/>
    </source>
</evidence>
<keyword evidence="2" id="KW-0503">Monooxygenase</keyword>
<dbReference type="CDD" id="cd11030">
    <property type="entry name" value="CYP105-like"/>
    <property type="match status" value="1"/>
</dbReference>
<sequence length="413" mass="45979">MANTVAEISGGGAAEVPSFPMPRADGCPFDPPPELRRLQDQAPLSRVRLWDGSTPWLVTRFNDLRDLLADPRVSADSRRAGFPHISESIRDTRDKTRTFLTMDGEEHSRIRRMVTGSFTARRMEAMRPTIQKITDRLIDDMLAGPCPTDLVQTLALALPSIAISELLGVPYADHDFFQSNTAALTERGLAPEKMLEAQRRMVEYLEQLVGDKLLHPGDDMLSRLASEQVATGAITRQELASMGFLLLIAGHETTANMITLGTLALLEHPYQLAELRATEGPKLVAGAVEELLRYLHIVHSGRRRIALEDIDIAGQTIGAGEGIVLANDIGNRDPEFFPEPDRLDIHRDARRHQAFGFGPHQCLGQPLARLELQVVYGTLYRRIPTLRLAIGLDEVQFKRDGLIYGVYELPVEW</sequence>
<dbReference type="EMBL" id="JAVREZ010000018">
    <property type="protein sequence ID" value="MDT0485930.1"/>
    <property type="molecule type" value="Genomic_DNA"/>
</dbReference>
<dbReference type="PANTHER" id="PTHR46696">
    <property type="entry name" value="P450, PUTATIVE (EUROFUNG)-RELATED"/>
    <property type="match status" value="1"/>
</dbReference>
<evidence type="ECO:0000256" key="3">
    <source>
        <dbReference type="SAM" id="MobiDB-lite"/>
    </source>
</evidence>
<evidence type="ECO:0000256" key="1">
    <source>
        <dbReference type="ARBA" id="ARBA00010617"/>
    </source>
</evidence>
<name>A0ABU2VK16_9ACTN</name>
<dbReference type="PANTHER" id="PTHR46696:SF1">
    <property type="entry name" value="CYTOCHROME P450 YJIB-RELATED"/>
    <property type="match status" value="1"/>
</dbReference>
<keyword evidence="5" id="KW-1185">Reference proteome</keyword>
<dbReference type="InterPro" id="IPR017972">
    <property type="entry name" value="Cyt_P450_CS"/>
</dbReference>
<feature type="region of interest" description="Disordered" evidence="3">
    <location>
        <begin position="1"/>
        <end position="27"/>
    </location>
</feature>
<reference evidence="5" key="1">
    <citation type="submission" date="2023-07" db="EMBL/GenBank/DDBJ databases">
        <title>30 novel species of actinomycetes from the DSMZ collection.</title>
        <authorList>
            <person name="Nouioui I."/>
        </authorList>
    </citation>
    <scope>NUCLEOTIDE SEQUENCE [LARGE SCALE GENOMIC DNA]</scope>
    <source>
        <strain evidence="5">DSM 41640</strain>
    </source>
</reference>
<keyword evidence="2" id="KW-0560">Oxidoreductase</keyword>
<dbReference type="PRINTS" id="PR00385">
    <property type="entry name" value="P450"/>
</dbReference>
<keyword evidence="2" id="KW-0479">Metal-binding</keyword>
<keyword evidence="2" id="KW-0408">Iron</keyword>
<evidence type="ECO:0000313" key="4">
    <source>
        <dbReference type="EMBL" id="MDT0485930.1"/>
    </source>
</evidence>
<gene>
    <name evidence="4" type="ORF">RNB18_38220</name>
</gene>
<evidence type="ECO:0000313" key="5">
    <source>
        <dbReference type="Proteomes" id="UP001183824"/>
    </source>
</evidence>
<keyword evidence="2" id="KW-0349">Heme</keyword>
<organism evidence="4 5">
    <name type="scientific">Streptomyces doebereineriae</name>
    <dbReference type="NCBI Taxonomy" id="3075528"/>
    <lineage>
        <taxon>Bacteria</taxon>
        <taxon>Bacillati</taxon>
        <taxon>Actinomycetota</taxon>
        <taxon>Actinomycetes</taxon>
        <taxon>Kitasatosporales</taxon>
        <taxon>Streptomycetaceae</taxon>
        <taxon>Streptomyces</taxon>
    </lineage>
</organism>
<dbReference type="InterPro" id="IPR036396">
    <property type="entry name" value="Cyt_P450_sf"/>
</dbReference>
<dbReference type="InterPro" id="IPR002397">
    <property type="entry name" value="Cyt_P450_B"/>
</dbReference>
<accession>A0ABU2VK16</accession>
<dbReference type="Pfam" id="PF00067">
    <property type="entry name" value="p450"/>
    <property type="match status" value="1"/>
</dbReference>
<dbReference type="PROSITE" id="PS00086">
    <property type="entry name" value="CYTOCHROME_P450"/>
    <property type="match status" value="1"/>
</dbReference>
<comment type="similarity">
    <text evidence="1 2">Belongs to the cytochrome P450 family.</text>
</comment>
<proteinExistence type="inferred from homology"/>
<dbReference type="Proteomes" id="UP001183824">
    <property type="component" value="Unassembled WGS sequence"/>
</dbReference>
<comment type="caution">
    <text evidence="4">The sequence shown here is derived from an EMBL/GenBank/DDBJ whole genome shotgun (WGS) entry which is preliminary data.</text>
</comment>